<accession>A0ACA9QGC0</accession>
<comment type="caution">
    <text evidence="1">The sequence shown here is derived from an EMBL/GenBank/DDBJ whole genome shotgun (WGS) entry which is preliminary data.</text>
</comment>
<evidence type="ECO:0000313" key="1">
    <source>
        <dbReference type="EMBL" id="CAG8750393.1"/>
    </source>
</evidence>
<evidence type="ECO:0000313" key="2">
    <source>
        <dbReference type="Proteomes" id="UP000789525"/>
    </source>
</evidence>
<protein>
    <submittedName>
        <fullName evidence="1">10258_t:CDS:1</fullName>
    </submittedName>
</protein>
<feature type="non-terminal residue" evidence="1">
    <location>
        <position position="84"/>
    </location>
</feature>
<proteinExistence type="predicted"/>
<keyword evidence="2" id="KW-1185">Reference proteome</keyword>
<gene>
    <name evidence="1" type="ORF">ACOLOM_LOCUS12668</name>
</gene>
<sequence>NKLDPEKQITSVILPPRTVAIPELPKRMDEPFSAIIDKDQAAEILSWIDPESCIPCEFQLILRGSRYGFNFQTFQGMILGHERT</sequence>
<dbReference type="Proteomes" id="UP000789525">
    <property type="component" value="Unassembled WGS sequence"/>
</dbReference>
<feature type="non-terminal residue" evidence="1">
    <location>
        <position position="1"/>
    </location>
</feature>
<name>A0ACA9QGC0_9GLOM</name>
<reference evidence="1" key="1">
    <citation type="submission" date="2021-06" db="EMBL/GenBank/DDBJ databases">
        <authorList>
            <person name="Kallberg Y."/>
            <person name="Tangrot J."/>
            <person name="Rosling A."/>
        </authorList>
    </citation>
    <scope>NUCLEOTIDE SEQUENCE</scope>
    <source>
        <strain evidence="1">CL356</strain>
    </source>
</reference>
<organism evidence="1 2">
    <name type="scientific">Acaulospora colombiana</name>
    <dbReference type="NCBI Taxonomy" id="27376"/>
    <lineage>
        <taxon>Eukaryota</taxon>
        <taxon>Fungi</taxon>
        <taxon>Fungi incertae sedis</taxon>
        <taxon>Mucoromycota</taxon>
        <taxon>Glomeromycotina</taxon>
        <taxon>Glomeromycetes</taxon>
        <taxon>Diversisporales</taxon>
        <taxon>Acaulosporaceae</taxon>
        <taxon>Acaulospora</taxon>
    </lineage>
</organism>
<dbReference type="EMBL" id="CAJVPT010052850">
    <property type="protein sequence ID" value="CAG8750393.1"/>
    <property type="molecule type" value="Genomic_DNA"/>
</dbReference>